<sequence>MSMSWQELRKEAYDLSVSDKLALVEAIIRSLQNELRPRPPLPEGLVNEMIGLAKIDAPSPIDAEVEGMLEERLEEKYLK</sequence>
<evidence type="ECO:0008006" key="3">
    <source>
        <dbReference type="Google" id="ProtNLM"/>
    </source>
</evidence>
<protein>
    <recommendedName>
        <fullName evidence="3">Plasmid stability protein</fullName>
    </recommendedName>
</protein>
<comment type="caution">
    <text evidence="1">The sequence shown here is derived from an EMBL/GenBank/DDBJ whole genome shotgun (WGS) entry which is preliminary data.</text>
</comment>
<proteinExistence type="predicted"/>
<keyword evidence="2" id="KW-1185">Reference proteome</keyword>
<gene>
    <name evidence="1" type="ORF">OGM63_12120</name>
</gene>
<dbReference type="RefSeq" id="WP_263745818.1">
    <property type="nucleotide sequence ID" value="NZ_JAOWRF010000178.1"/>
</dbReference>
<evidence type="ECO:0000313" key="2">
    <source>
        <dbReference type="Proteomes" id="UP001526143"/>
    </source>
</evidence>
<organism evidence="1 2">
    <name type="scientific">Plectonema radiosum NIES-515</name>
    <dbReference type="NCBI Taxonomy" id="2986073"/>
    <lineage>
        <taxon>Bacteria</taxon>
        <taxon>Bacillati</taxon>
        <taxon>Cyanobacteriota</taxon>
        <taxon>Cyanophyceae</taxon>
        <taxon>Oscillatoriophycideae</taxon>
        <taxon>Oscillatoriales</taxon>
        <taxon>Microcoleaceae</taxon>
        <taxon>Plectonema</taxon>
    </lineage>
</organism>
<name>A0ABT3AYP3_9CYAN</name>
<reference evidence="1 2" key="1">
    <citation type="submission" date="2022-10" db="EMBL/GenBank/DDBJ databases">
        <title>Identification of biosynthetic pathway for the production of the potent trypsin inhibitor radiosumin.</title>
        <authorList>
            <person name="Fewer D.P."/>
            <person name="Delbaje E."/>
            <person name="Ouyang X."/>
            <person name="Agostino P.D."/>
            <person name="Wahlsten M."/>
            <person name="Jokela J."/>
            <person name="Permi P."/>
            <person name="Haapaniemi E."/>
            <person name="Koistinen H."/>
        </authorList>
    </citation>
    <scope>NUCLEOTIDE SEQUENCE [LARGE SCALE GENOMIC DNA]</scope>
    <source>
        <strain evidence="1 2">NIES-515</strain>
    </source>
</reference>
<evidence type="ECO:0000313" key="1">
    <source>
        <dbReference type="EMBL" id="MCV3214248.1"/>
    </source>
</evidence>
<dbReference type="Proteomes" id="UP001526143">
    <property type="component" value="Unassembled WGS sequence"/>
</dbReference>
<dbReference type="EMBL" id="JAOWRF010000178">
    <property type="protein sequence ID" value="MCV3214248.1"/>
    <property type="molecule type" value="Genomic_DNA"/>
</dbReference>
<accession>A0ABT3AYP3</accession>